<name>A0A5N6U4M8_ASPAV</name>
<proteinExistence type="predicted"/>
<dbReference type="AlphaFoldDB" id="A0A5N6U4M8"/>
<keyword evidence="1" id="KW-0812">Transmembrane</keyword>
<keyword evidence="1" id="KW-0472">Membrane</keyword>
<evidence type="ECO:0000313" key="2">
    <source>
        <dbReference type="EMBL" id="KAE8153369.1"/>
    </source>
</evidence>
<protein>
    <submittedName>
        <fullName evidence="2">Uncharacterized protein</fullName>
    </submittedName>
</protein>
<dbReference type="Proteomes" id="UP000325780">
    <property type="component" value="Unassembled WGS sequence"/>
</dbReference>
<gene>
    <name evidence="2" type="ORF">BDV25DRAFT_149649</name>
</gene>
<keyword evidence="3" id="KW-1185">Reference proteome</keyword>
<evidence type="ECO:0000256" key="1">
    <source>
        <dbReference type="SAM" id="Phobius"/>
    </source>
</evidence>
<sequence length="128" mass="14367">MSAWTAYNLSISVYSLLTMSSIPLRSILTNSFIALITCYYWLVIIDVLHQLLHVDHEATMSTASDPWYLIPTQALPNNTVLELNWVSSRSLPALLDMQTSRPSINQAVYVLSQAQLYGPLDVLQVVLL</sequence>
<feature type="transmembrane region" description="Helical" evidence="1">
    <location>
        <begin position="22"/>
        <end position="42"/>
    </location>
</feature>
<evidence type="ECO:0000313" key="3">
    <source>
        <dbReference type="Proteomes" id="UP000325780"/>
    </source>
</evidence>
<dbReference type="EMBL" id="ML742040">
    <property type="protein sequence ID" value="KAE8153369.1"/>
    <property type="molecule type" value="Genomic_DNA"/>
</dbReference>
<keyword evidence="1" id="KW-1133">Transmembrane helix</keyword>
<organism evidence="2 3">
    <name type="scientific">Aspergillus avenaceus</name>
    <dbReference type="NCBI Taxonomy" id="36643"/>
    <lineage>
        <taxon>Eukaryota</taxon>
        <taxon>Fungi</taxon>
        <taxon>Dikarya</taxon>
        <taxon>Ascomycota</taxon>
        <taxon>Pezizomycotina</taxon>
        <taxon>Eurotiomycetes</taxon>
        <taxon>Eurotiomycetidae</taxon>
        <taxon>Eurotiales</taxon>
        <taxon>Aspergillaceae</taxon>
        <taxon>Aspergillus</taxon>
        <taxon>Aspergillus subgen. Circumdati</taxon>
    </lineage>
</organism>
<accession>A0A5N6U4M8</accession>
<reference evidence="2 3" key="1">
    <citation type="submission" date="2019-04" db="EMBL/GenBank/DDBJ databases">
        <title>Friends and foes A comparative genomics study of 23 Aspergillus species from section Flavi.</title>
        <authorList>
            <consortium name="DOE Joint Genome Institute"/>
            <person name="Kjaerbolling I."/>
            <person name="Vesth T."/>
            <person name="Frisvad J.C."/>
            <person name="Nybo J.L."/>
            <person name="Theobald S."/>
            <person name="Kildgaard S."/>
            <person name="Isbrandt T."/>
            <person name="Kuo A."/>
            <person name="Sato A."/>
            <person name="Lyhne E.K."/>
            <person name="Kogle M.E."/>
            <person name="Wiebenga A."/>
            <person name="Kun R.S."/>
            <person name="Lubbers R.J."/>
            <person name="Makela M.R."/>
            <person name="Barry K."/>
            <person name="Chovatia M."/>
            <person name="Clum A."/>
            <person name="Daum C."/>
            <person name="Haridas S."/>
            <person name="He G."/>
            <person name="LaButti K."/>
            <person name="Lipzen A."/>
            <person name="Mondo S."/>
            <person name="Riley R."/>
            <person name="Salamov A."/>
            <person name="Simmons B.A."/>
            <person name="Magnuson J.K."/>
            <person name="Henrissat B."/>
            <person name="Mortensen U.H."/>
            <person name="Larsen T.O."/>
            <person name="Devries R.P."/>
            <person name="Grigoriev I.V."/>
            <person name="Machida M."/>
            <person name="Baker S.E."/>
            <person name="Andersen M.R."/>
        </authorList>
    </citation>
    <scope>NUCLEOTIDE SEQUENCE [LARGE SCALE GENOMIC DNA]</scope>
    <source>
        <strain evidence="2 3">IBT 18842</strain>
    </source>
</reference>